<evidence type="ECO:0000259" key="6">
    <source>
        <dbReference type="PROSITE" id="PS51294"/>
    </source>
</evidence>
<keyword evidence="8" id="KW-1185">Reference proteome</keyword>
<feature type="chain" id="PRO_5042201477" evidence="4">
    <location>
        <begin position="25"/>
        <end position="447"/>
    </location>
</feature>
<evidence type="ECO:0000313" key="8">
    <source>
        <dbReference type="Proteomes" id="UP001293593"/>
    </source>
</evidence>
<proteinExistence type="predicted"/>
<dbReference type="Gene3D" id="1.10.10.60">
    <property type="entry name" value="Homeodomain-like"/>
    <property type="match status" value="1"/>
</dbReference>
<dbReference type="Pfam" id="PF00249">
    <property type="entry name" value="Myb_DNA-binding"/>
    <property type="match status" value="1"/>
</dbReference>
<feature type="region of interest" description="Disordered" evidence="3">
    <location>
        <begin position="374"/>
        <end position="404"/>
    </location>
</feature>
<evidence type="ECO:0000256" key="2">
    <source>
        <dbReference type="ARBA" id="ARBA00023242"/>
    </source>
</evidence>
<dbReference type="CDD" id="cd11660">
    <property type="entry name" value="SANT_TRF"/>
    <property type="match status" value="1"/>
</dbReference>
<accession>A0AAE1J9I9</accession>
<gene>
    <name evidence="7" type="ORF">QN277_029424</name>
</gene>
<dbReference type="SMART" id="SM00717">
    <property type="entry name" value="SANT"/>
    <property type="match status" value="1"/>
</dbReference>
<evidence type="ECO:0000259" key="5">
    <source>
        <dbReference type="PROSITE" id="PS50090"/>
    </source>
</evidence>
<feature type="signal peptide" evidence="4">
    <location>
        <begin position="1"/>
        <end position="24"/>
    </location>
</feature>
<organism evidence="7 8">
    <name type="scientific">Acacia crassicarpa</name>
    <name type="common">northern wattle</name>
    <dbReference type="NCBI Taxonomy" id="499986"/>
    <lineage>
        <taxon>Eukaryota</taxon>
        <taxon>Viridiplantae</taxon>
        <taxon>Streptophyta</taxon>
        <taxon>Embryophyta</taxon>
        <taxon>Tracheophyta</taxon>
        <taxon>Spermatophyta</taxon>
        <taxon>Magnoliopsida</taxon>
        <taxon>eudicotyledons</taxon>
        <taxon>Gunneridae</taxon>
        <taxon>Pentapetalae</taxon>
        <taxon>rosids</taxon>
        <taxon>fabids</taxon>
        <taxon>Fabales</taxon>
        <taxon>Fabaceae</taxon>
        <taxon>Caesalpinioideae</taxon>
        <taxon>mimosoid clade</taxon>
        <taxon>Acacieae</taxon>
        <taxon>Acacia</taxon>
    </lineage>
</organism>
<dbReference type="AlphaFoldDB" id="A0AAE1J9I9"/>
<dbReference type="EMBL" id="JAWXYG010000009">
    <property type="protein sequence ID" value="KAK4264089.1"/>
    <property type="molecule type" value="Genomic_DNA"/>
</dbReference>
<dbReference type="GO" id="GO:0005634">
    <property type="term" value="C:nucleus"/>
    <property type="evidence" value="ECO:0007669"/>
    <property type="project" value="UniProtKB-SubCell"/>
</dbReference>
<dbReference type="InterPro" id="IPR009057">
    <property type="entry name" value="Homeodomain-like_sf"/>
</dbReference>
<name>A0AAE1J9I9_9FABA</name>
<dbReference type="SUPFAM" id="SSF46689">
    <property type="entry name" value="Homeodomain-like"/>
    <property type="match status" value="1"/>
</dbReference>
<dbReference type="PROSITE" id="PS50090">
    <property type="entry name" value="MYB_LIKE"/>
    <property type="match status" value="1"/>
</dbReference>
<keyword evidence="2" id="KW-0539">Nucleus</keyword>
<comment type="subcellular location">
    <subcellularLocation>
        <location evidence="1">Nucleus</location>
    </subcellularLocation>
</comment>
<dbReference type="PANTHER" id="PTHR46993">
    <property type="entry name" value="MYB TRANSCRIPTION FACTOR"/>
    <property type="match status" value="1"/>
</dbReference>
<protein>
    <submittedName>
        <fullName evidence="7">Uncharacterized protein</fullName>
    </submittedName>
</protein>
<dbReference type="PANTHER" id="PTHR46993:SF6">
    <property type="entry name" value="MYB TRANSCRIPTION FACTOR"/>
    <property type="match status" value="1"/>
</dbReference>
<comment type="caution">
    <text evidence="7">The sequence shown here is derived from an EMBL/GenBank/DDBJ whole genome shotgun (WGS) entry which is preliminary data.</text>
</comment>
<keyword evidence="4" id="KW-0732">Signal</keyword>
<reference evidence="7" key="1">
    <citation type="submission" date="2023-10" db="EMBL/GenBank/DDBJ databases">
        <title>Chromosome-level genome of the transformable northern wattle, Acacia crassicarpa.</title>
        <authorList>
            <person name="Massaro I."/>
            <person name="Sinha N.R."/>
            <person name="Poethig S."/>
            <person name="Leichty A.R."/>
        </authorList>
    </citation>
    <scope>NUCLEOTIDE SEQUENCE</scope>
    <source>
        <strain evidence="7">Acra3RX</strain>
        <tissue evidence="7">Leaf</tissue>
    </source>
</reference>
<evidence type="ECO:0000313" key="7">
    <source>
        <dbReference type="EMBL" id="KAK4264089.1"/>
    </source>
</evidence>
<feature type="domain" description="HTH myb-type" evidence="6">
    <location>
        <begin position="387"/>
        <end position="447"/>
    </location>
</feature>
<dbReference type="PROSITE" id="PS51294">
    <property type="entry name" value="HTH_MYB"/>
    <property type="match status" value="1"/>
</dbReference>
<dbReference type="InterPro" id="IPR017930">
    <property type="entry name" value="Myb_dom"/>
</dbReference>
<feature type="domain" description="Myb-like" evidence="5">
    <location>
        <begin position="387"/>
        <end position="444"/>
    </location>
</feature>
<dbReference type="InterPro" id="IPR001005">
    <property type="entry name" value="SANT/Myb"/>
</dbReference>
<evidence type="ECO:0000256" key="1">
    <source>
        <dbReference type="ARBA" id="ARBA00004123"/>
    </source>
</evidence>
<evidence type="ECO:0000256" key="3">
    <source>
        <dbReference type="SAM" id="MobiDB-lite"/>
    </source>
</evidence>
<dbReference type="Proteomes" id="UP001293593">
    <property type="component" value="Unassembled WGS sequence"/>
</dbReference>
<evidence type="ECO:0000256" key="4">
    <source>
        <dbReference type="SAM" id="SignalP"/>
    </source>
</evidence>
<sequence length="447" mass="49884">MNRDMCRWILEFLLSSSVVPDTIAKKVCTVLPLPGFDSRLGKMLALKSIESEVAKALFTETSLECLELIEEIDCLDGTAITQAMKEAYCAVAVECSVRYLDPYPGKNARGLFDVAVNKTWRGRIRKMMEAMVLSSSGKICHLLTPELIEWKDVIESARWDAEVCERLTNMNTRKNALDKVRAYLQETRASMGPSYLESAALLSEDVGLRSSSGDKIGDAELAASIPNEGCDKSVSESALVIDQMNIREESLHCSTNRIKEGLVVSDGSALQNAAICMEKAPEAGGNQDSEQLGETDLTQRINEGSELATKAMHHEPPSENQGTAVNVPEQNTCWSMVPYQPIDDNLKEQPSANHSNSRHPGWMERDSTAHTYEWGDSFNDLPGGSPNKRRKKVKWSSEEEDALREGVKKIGRGSWKQILRFHSEIFNKAGRTEVDLKDKWRNLTRWP</sequence>